<dbReference type="InterPro" id="IPR020930">
    <property type="entry name" value="Ribosomal_uL5_bac-type"/>
</dbReference>
<keyword evidence="1 5" id="KW-0699">rRNA-binding</keyword>
<evidence type="ECO:0000313" key="8">
    <source>
        <dbReference type="EMBL" id="EOD00579.1"/>
    </source>
</evidence>
<dbReference type="Pfam" id="PF01386">
    <property type="entry name" value="Ribosomal_L25p"/>
    <property type="match status" value="1"/>
</dbReference>
<evidence type="ECO:0000256" key="1">
    <source>
        <dbReference type="ARBA" id="ARBA00022730"/>
    </source>
</evidence>
<keyword evidence="4 5" id="KW-0687">Ribonucleoprotein</keyword>
<dbReference type="OrthoDB" id="9790002at2"/>
<keyword evidence="3 5" id="KW-0689">Ribosomal protein</keyword>
<dbReference type="InterPro" id="IPR037121">
    <property type="entry name" value="Ribosomal_bL25_C"/>
</dbReference>
<keyword evidence="9" id="KW-1185">Reference proteome</keyword>
<accession>R1CVB5</accession>
<dbReference type="Gene3D" id="2.40.240.10">
    <property type="entry name" value="Ribosomal Protein L25, Chain P"/>
    <property type="match status" value="1"/>
</dbReference>
<evidence type="ECO:0000256" key="3">
    <source>
        <dbReference type="ARBA" id="ARBA00022980"/>
    </source>
</evidence>
<dbReference type="GO" id="GO:0022625">
    <property type="term" value="C:cytosolic large ribosomal subunit"/>
    <property type="evidence" value="ECO:0007669"/>
    <property type="project" value="TreeGrafter"/>
</dbReference>
<evidence type="ECO:0000256" key="4">
    <source>
        <dbReference type="ARBA" id="ARBA00023274"/>
    </source>
</evidence>
<evidence type="ECO:0000313" key="9">
    <source>
        <dbReference type="Proteomes" id="UP000013378"/>
    </source>
</evidence>
<dbReference type="GO" id="GO:0003735">
    <property type="term" value="F:structural constituent of ribosome"/>
    <property type="evidence" value="ECO:0007669"/>
    <property type="project" value="InterPro"/>
</dbReference>
<dbReference type="SUPFAM" id="SSF50715">
    <property type="entry name" value="Ribosomal protein L25-like"/>
    <property type="match status" value="1"/>
</dbReference>
<evidence type="ECO:0000256" key="2">
    <source>
        <dbReference type="ARBA" id="ARBA00022884"/>
    </source>
</evidence>
<evidence type="ECO:0000259" key="6">
    <source>
        <dbReference type="Pfam" id="PF01386"/>
    </source>
</evidence>
<dbReference type="GO" id="GO:0008097">
    <property type="term" value="F:5S rRNA binding"/>
    <property type="evidence" value="ECO:0007669"/>
    <property type="project" value="InterPro"/>
</dbReference>
<comment type="similarity">
    <text evidence="5">Belongs to the bacterial ribosomal protein bL25 family. CTC subfamily.</text>
</comment>
<evidence type="ECO:0000256" key="5">
    <source>
        <dbReference type="HAMAP-Rule" id="MF_01334"/>
    </source>
</evidence>
<dbReference type="AlphaFoldDB" id="R1CVB5"/>
<dbReference type="PANTHER" id="PTHR33284:SF1">
    <property type="entry name" value="RIBOSOMAL PROTEIN L25_GLN-TRNA SYNTHETASE, ANTI-CODON-BINDING DOMAIN-CONTAINING PROTEIN"/>
    <property type="match status" value="1"/>
</dbReference>
<dbReference type="PANTHER" id="PTHR33284">
    <property type="entry name" value="RIBOSOMAL PROTEIN L25/GLN-TRNA SYNTHETASE, ANTI-CODON-BINDING DOMAIN-CONTAINING PROTEIN"/>
    <property type="match status" value="1"/>
</dbReference>
<proteinExistence type="inferred from homology"/>
<dbReference type="eggNOG" id="COG1825">
    <property type="taxonomic scope" value="Bacteria"/>
</dbReference>
<comment type="caution">
    <text evidence="8">The sequence shown here is derived from an EMBL/GenBank/DDBJ whole genome shotgun (WGS) entry which is preliminary data.</text>
</comment>
<comment type="function">
    <text evidence="5">This is one of the proteins that binds to the 5S RNA in the ribosome where it forms part of the central protuberance.</text>
</comment>
<dbReference type="InterPro" id="IPR001021">
    <property type="entry name" value="Ribosomal_bL25_long"/>
</dbReference>
<dbReference type="STRING" id="1304284.L21TH_1379"/>
<reference evidence="8 9" key="1">
    <citation type="journal article" date="2015" name="Geomicrobiol. J.">
        <title>Caldisalinibacter kiritimatiensis gen. nov., sp. nov., a moderately thermohalophilic thiosulfate-reducing bacterium from a hypersaline microbial mat.</title>
        <authorList>
            <person name="Ben Hania W."/>
            <person name="Joseph M."/>
            <person name="Fiebig A."/>
            <person name="Bunk B."/>
            <person name="Klenk H.-P."/>
            <person name="Fardeau M.-L."/>
            <person name="Spring S."/>
        </authorList>
    </citation>
    <scope>NUCLEOTIDE SEQUENCE [LARGE SCALE GENOMIC DNA]</scope>
    <source>
        <strain evidence="8 9">L21-TH-D2</strain>
    </source>
</reference>
<feature type="domain" description="Large ribosomal subunit protein bL25 L25" evidence="6">
    <location>
        <begin position="5"/>
        <end position="91"/>
    </location>
</feature>
<organism evidence="8 9">
    <name type="scientific">Caldisalinibacter kiritimatiensis</name>
    <dbReference type="NCBI Taxonomy" id="1304284"/>
    <lineage>
        <taxon>Bacteria</taxon>
        <taxon>Bacillati</taxon>
        <taxon>Bacillota</taxon>
        <taxon>Tissierellia</taxon>
        <taxon>Tissierellales</taxon>
        <taxon>Thermohalobacteraceae</taxon>
        <taxon>Caldisalinibacter</taxon>
    </lineage>
</organism>
<dbReference type="Pfam" id="PF14693">
    <property type="entry name" value="Ribosomal_TL5_C"/>
    <property type="match status" value="1"/>
</dbReference>
<sequence length="219" mass="24748">MNVELNCSLRNEFGSNACNRIRNRDKIPGVIYGRHLTNYPLEIDKREIEGILRNYGSNALVNVNINGTKYPAMIKEVQRDSVDQNILHIDLQQVNAAEKIHTSVPIMITGKATLSNDAILQQQIQRLDIECYPYDIPKSVSVNIADLALGSNLKVGDVEFGEEITVLNDDNEIILSLSQFKEENIEEEDEDYITADPLISESYIQDVQQPKLVGEEEEE</sequence>
<comment type="subunit">
    <text evidence="5">Part of the 50S ribosomal subunit; part of the 5S rRNA/L5/L18/L25 subcomplex. Contacts the 5S rRNA. Binds to the 5S rRNA independently of L5 and L18.</text>
</comment>
<dbReference type="InterPro" id="IPR011035">
    <property type="entry name" value="Ribosomal_bL25/Gln-tRNA_synth"/>
</dbReference>
<feature type="domain" description="Large ribosomal subunit protein bL25 beta" evidence="7">
    <location>
        <begin position="99"/>
        <end position="178"/>
    </location>
</feature>
<dbReference type="RefSeq" id="WP_006312565.1">
    <property type="nucleotide sequence ID" value="NZ_ARZA01000143.1"/>
</dbReference>
<gene>
    <name evidence="5" type="primary">rplY</name>
    <name evidence="5" type="synonym">ctc</name>
    <name evidence="8" type="ORF">L21TH_1379</name>
</gene>
<dbReference type="InterPro" id="IPR020056">
    <property type="entry name" value="Rbsml_bL25/Gln-tRNA_synth_N"/>
</dbReference>
<keyword evidence="2 5" id="KW-0694">RNA-binding</keyword>
<dbReference type="Gene3D" id="2.170.120.20">
    <property type="entry name" value="Ribosomal protein L25, beta domain"/>
    <property type="match status" value="1"/>
</dbReference>
<protein>
    <recommendedName>
        <fullName evidence="5">Large ribosomal subunit protein bL25</fullName>
    </recommendedName>
    <alternativeName>
        <fullName evidence="5">General stress protein CTC</fullName>
    </alternativeName>
</protein>
<name>R1CVB5_9FIRM</name>
<dbReference type="CDD" id="cd00495">
    <property type="entry name" value="Ribosomal_L25_TL5_CTC"/>
    <property type="match status" value="1"/>
</dbReference>
<dbReference type="GO" id="GO:0006412">
    <property type="term" value="P:translation"/>
    <property type="evidence" value="ECO:0007669"/>
    <property type="project" value="UniProtKB-UniRule"/>
</dbReference>
<dbReference type="InterPro" id="IPR020057">
    <property type="entry name" value="Ribosomal_bL25_b-dom"/>
</dbReference>
<evidence type="ECO:0000259" key="7">
    <source>
        <dbReference type="Pfam" id="PF14693"/>
    </source>
</evidence>
<dbReference type="HAMAP" id="MF_01334">
    <property type="entry name" value="Ribosomal_bL25_CTC"/>
    <property type="match status" value="1"/>
</dbReference>
<dbReference type="NCBIfam" id="TIGR00731">
    <property type="entry name" value="bL25_bact_ctc"/>
    <property type="match status" value="1"/>
</dbReference>
<dbReference type="InterPro" id="IPR029751">
    <property type="entry name" value="Ribosomal_L25_dom"/>
</dbReference>
<dbReference type="EMBL" id="ARZA01000143">
    <property type="protein sequence ID" value="EOD00579.1"/>
    <property type="molecule type" value="Genomic_DNA"/>
</dbReference>
<dbReference type="Proteomes" id="UP000013378">
    <property type="component" value="Unassembled WGS sequence"/>
</dbReference>